<reference evidence="10 11" key="1">
    <citation type="journal article" date="2018" name="ACS Chem. Biol.">
        <title>Ketoreductase domain dysfunction expands chemodiversity: malyngamide biosynthesis in the cyanobacterium Okeania hirsuta.</title>
        <authorList>
            <person name="Moss N.A."/>
            <person name="Leao T."/>
            <person name="Rankin M."/>
            <person name="McCullough T.M."/>
            <person name="Qu P."/>
            <person name="Korobeynikov A."/>
            <person name="Smith J.L."/>
            <person name="Gerwick L."/>
            <person name="Gerwick W.H."/>
        </authorList>
    </citation>
    <scope>NUCLEOTIDE SEQUENCE [LARGE SCALE GENOMIC DNA]</scope>
    <source>
        <strain evidence="10 11">PAB10Feb10-1</strain>
    </source>
</reference>
<evidence type="ECO:0000256" key="1">
    <source>
        <dbReference type="ARBA" id="ARBA00022490"/>
    </source>
</evidence>
<evidence type="ECO:0000256" key="4">
    <source>
        <dbReference type="ARBA" id="ARBA00023300"/>
    </source>
</evidence>
<dbReference type="Pfam" id="PF18579">
    <property type="entry name" value="Raf1_HTH"/>
    <property type="match status" value="1"/>
</dbReference>
<dbReference type="Pfam" id="PF18087">
    <property type="entry name" value="RuBisCo_chap_C"/>
    <property type="match status" value="1"/>
</dbReference>
<keyword evidence="2 6" id="KW-0602">Photosynthesis</keyword>
<evidence type="ECO:0000256" key="3">
    <source>
        <dbReference type="ARBA" id="ARBA00023186"/>
    </source>
</evidence>
<feature type="domain" description="Rubisco accumulation factor 1 helix turn helix" evidence="9">
    <location>
        <begin position="21"/>
        <end position="80"/>
    </location>
</feature>
<keyword evidence="3 6" id="KW-0143">Chaperone</keyword>
<dbReference type="Proteomes" id="UP000269154">
    <property type="component" value="Unassembled WGS sequence"/>
</dbReference>
<comment type="caution">
    <text evidence="10">The sequence shown here is derived from an EMBL/GenBank/DDBJ whole genome shotgun (WGS) entry which is preliminary data.</text>
</comment>
<dbReference type="EMBL" id="RCBY01000024">
    <property type="protein sequence ID" value="RQH50227.1"/>
    <property type="molecule type" value="Genomic_DNA"/>
</dbReference>
<feature type="domain" description="Rubisco accumulation factor 1 C-terminal" evidence="7">
    <location>
        <begin position="219"/>
        <end position="357"/>
    </location>
</feature>
<gene>
    <name evidence="6" type="primary">raf1</name>
    <name evidence="10" type="ORF">D5R40_06625</name>
</gene>
<accession>A0A3N6NNH7</accession>
<keyword evidence="1 6" id="KW-0963">Cytoplasm</keyword>
<sequence length="372" mass="42043">MIETPENSPNSQEKSTNPVEIENLIGLLRRKESNWVEWGQACAKLQKAGYTSQQIFEATGFEPVQQNQVIVGSQVYTSIVNAKTAKNVQSQSGTDFLSRFERSGSDILYELRILTQEQRIIATEFIVEHNLDVDDAKELAKAIKDFARMKTIPEGFSDRPGDIVAYQCWKLARQQNDLQQRSRLIAKGLKLANSQTARKQLEKLLTDFTIVSQRPAPRLPIYRMESEEELPRILPVVGKFPLNTEDLKAVPIVEEVGSHGIVKFSGGTGAWVGIPGWRVVMQAEDPVAVIENSDRLPTPIPGATEEVLLIIDRSQREWDEDGYFIVDQAGKIEMQCFDELPNIPLLGRVLLVLRPKKILDQEFVKDLLQFEE</sequence>
<comment type="subunit">
    <text evidence="6">Homodimer. Forms an RbcL(8)-Raf1(8) complex. Forms complexes of many stoichiometries with RbcL with and without RbcS. RbcX and Raf1 can bind simultaneously to RbcL.</text>
</comment>
<organism evidence="10 11">
    <name type="scientific">Okeania hirsuta</name>
    <dbReference type="NCBI Taxonomy" id="1458930"/>
    <lineage>
        <taxon>Bacteria</taxon>
        <taxon>Bacillati</taxon>
        <taxon>Cyanobacteriota</taxon>
        <taxon>Cyanophyceae</taxon>
        <taxon>Oscillatoriophycideae</taxon>
        <taxon>Oscillatoriales</taxon>
        <taxon>Microcoleaceae</taxon>
        <taxon>Okeania</taxon>
    </lineage>
</organism>
<dbReference type="GO" id="GO:0110102">
    <property type="term" value="P:ribulose bisphosphate carboxylase complex assembly"/>
    <property type="evidence" value="ECO:0007669"/>
    <property type="project" value="UniProtKB-UniRule"/>
</dbReference>
<dbReference type="GO" id="GO:0015977">
    <property type="term" value="P:carbon fixation"/>
    <property type="evidence" value="ECO:0007669"/>
    <property type="project" value="UniProtKB-UniRule"/>
</dbReference>
<dbReference type="InterPro" id="IPR046382">
    <property type="entry name" value="Raf1_cyn"/>
</dbReference>
<dbReference type="HAMAP" id="MF_00856">
    <property type="entry name" value="Raf1"/>
    <property type="match status" value="1"/>
</dbReference>
<evidence type="ECO:0000259" key="7">
    <source>
        <dbReference type="Pfam" id="PF18087"/>
    </source>
</evidence>
<proteinExistence type="inferred from homology"/>
<name>A0A3N6NNH7_9CYAN</name>
<protein>
    <recommendedName>
        <fullName evidence="5 6">RuBisCO accumulation factor 1</fullName>
    </recommendedName>
</protein>
<dbReference type="GO" id="GO:0015979">
    <property type="term" value="P:photosynthesis"/>
    <property type="evidence" value="ECO:0007669"/>
    <property type="project" value="UniProtKB-KW"/>
</dbReference>
<dbReference type="RefSeq" id="WP_124145078.1">
    <property type="nucleotide sequence ID" value="NZ_CAWOKI010000065.1"/>
</dbReference>
<dbReference type="OrthoDB" id="420612at2"/>
<dbReference type="GO" id="GO:0005737">
    <property type="term" value="C:cytoplasm"/>
    <property type="evidence" value="ECO:0007669"/>
    <property type="project" value="UniProtKB-SubCell"/>
</dbReference>
<dbReference type="InterPro" id="IPR040858">
    <property type="entry name" value="Raf1_C"/>
</dbReference>
<dbReference type="AlphaFoldDB" id="A0A3N6NNH7"/>
<evidence type="ECO:0000259" key="8">
    <source>
        <dbReference type="Pfam" id="PF18578"/>
    </source>
</evidence>
<evidence type="ECO:0000259" key="9">
    <source>
        <dbReference type="Pfam" id="PF18579"/>
    </source>
</evidence>
<dbReference type="InterPro" id="IPR037494">
    <property type="entry name" value="RAF1"/>
</dbReference>
<comment type="subcellular location">
    <subcellularLocation>
        <location evidence="6">Cytoplasm</location>
    </subcellularLocation>
</comment>
<comment type="function">
    <text evidence="6">A major RuBisCO chaperone. Acts after GroEL-GroES chaperonin to fold and/or assemble the large subunit of RuBisCO (ccbL, rbcL). Cooperates with RbcX in RbcL folding, plays the major role in assembly of dimers into RbcL(8)-Raf1(8) intermediate complexes. RbcS replaces Raf1, leading to holoenzyme formation.</text>
</comment>
<dbReference type="PANTHER" id="PTHR35299:SF6">
    <property type="entry name" value="RUBISCO ACCUMULATION FACTOR 1"/>
    <property type="match status" value="1"/>
</dbReference>
<evidence type="ECO:0000313" key="10">
    <source>
        <dbReference type="EMBL" id="RQH50227.1"/>
    </source>
</evidence>
<dbReference type="Pfam" id="PF18578">
    <property type="entry name" value="Raf1_N"/>
    <property type="match status" value="1"/>
</dbReference>
<keyword evidence="11" id="KW-1185">Reference proteome</keyword>
<comment type="domain">
    <text evidence="6">Has 3 domains, the N-terminal alpha-helical domain, an extended flexible linker and the C-terminal beta-sheet domain. The 2 C-terminal beta-sheet domains are swapped and pack against each other to form the dimer interface.</text>
</comment>
<dbReference type="InterPro" id="IPR041358">
    <property type="entry name" value="Raf1_N"/>
</dbReference>
<evidence type="ECO:0000256" key="2">
    <source>
        <dbReference type="ARBA" id="ARBA00022531"/>
    </source>
</evidence>
<evidence type="ECO:0000256" key="6">
    <source>
        <dbReference type="HAMAP-Rule" id="MF_00856"/>
    </source>
</evidence>
<dbReference type="PANTHER" id="PTHR35299">
    <property type="entry name" value="RUBISCO ACCUMULATION FACTOR 1"/>
    <property type="match status" value="1"/>
</dbReference>
<evidence type="ECO:0000256" key="5">
    <source>
        <dbReference type="ARBA" id="ARBA00023859"/>
    </source>
</evidence>
<evidence type="ECO:0000313" key="11">
    <source>
        <dbReference type="Proteomes" id="UP000269154"/>
    </source>
</evidence>
<comment type="caution">
    <text evidence="6">Lacks conserved residue(s) required for the propagation of feature annotation.</text>
</comment>
<comment type="similarity">
    <text evidence="6">Belongs to the RAF family.</text>
</comment>
<keyword evidence="4 6" id="KW-0120">Carbon dioxide fixation</keyword>
<dbReference type="InterPro" id="IPR040781">
    <property type="entry name" value="Raf1_HTH"/>
</dbReference>
<feature type="domain" description="Rubisco accumulation factor 1 alpha-helical" evidence="8">
    <location>
        <begin position="100"/>
        <end position="205"/>
    </location>
</feature>